<organism evidence="7 8">
    <name type="scientific">Dendroctonus ponderosae</name>
    <name type="common">Mountain pine beetle</name>
    <dbReference type="NCBI Taxonomy" id="77166"/>
    <lineage>
        <taxon>Eukaryota</taxon>
        <taxon>Metazoa</taxon>
        <taxon>Ecdysozoa</taxon>
        <taxon>Arthropoda</taxon>
        <taxon>Hexapoda</taxon>
        <taxon>Insecta</taxon>
        <taxon>Pterygota</taxon>
        <taxon>Neoptera</taxon>
        <taxon>Endopterygota</taxon>
        <taxon>Coleoptera</taxon>
        <taxon>Polyphaga</taxon>
        <taxon>Cucujiformia</taxon>
        <taxon>Curculionidae</taxon>
        <taxon>Scolytinae</taxon>
        <taxon>Dendroctonus</taxon>
    </lineage>
</organism>
<name>A0AAR5PVB5_DENPD</name>
<keyword evidence="4" id="KW-0804">Transcription</keyword>
<evidence type="ECO:0000256" key="4">
    <source>
        <dbReference type="ARBA" id="ARBA00023163"/>
    </source>
</evidence>
<evidence type="ECO:0000256" key="3">
    <source>
        <dbReference type="ARBA" id="ARBA00023015"/>
    </source>
</evidence>
<reference evidence="8" key="1">
    <citation type="journal article" date="2013" name="Genome Biol.">
        <title>Draft genome of the mountain pine beetle, Dendroctonus ponderosae Hopkins, a major forest pest.</title>
        <authorList>
            <person name="Keeling C.I."/>
            <person name="Yuen M.M."/>
            <person name="Liao N.Y."/>
            <person name="Docking T.R."/>
            <person name="Chan S.K."/>
            <person name="Taylor G.A."/>
            <person name="Palmquist D.L."/>
            <person name="Jackman S.D."/>
            <person name="Nguyen A."/>
            <person name="Li M."/>
            <person name="Henderson H."/>
            <person name="Janes J.K."/>
            <person name="Zhao Y."/>
            <person name="Pandoh P."/>
            <person name="Moore R."/>
            <person name="Sperling F.A."/>
            <person name="Huber D.P."/>
            <person name="Birol I."/>
            <person name="Jones S.J."/>
            <person name="Bohlmann J."/>
        </authorList>
    </citation>
    <scope>NUCLEOTIDE SEQUENCE</scope>
</reference>
<dbReference type="AlphaFoldDB" id="A0AAR5PVB5"/>
<sequence length="256" mass="29530">MASFTENETKVLKSNKHFEIYLEYVTLYSVLKLKWTVQRQYALQISKIWQDMTRKLNNCGGPVRDATHWKKVFTEWKSHTRRKLKFNKPLNELEERLVKLIGLTSKPERNHQIKLQSYTNCFTNKVGSSFVENMAILSNMKEETDICEIRERSRRSETGVINSNCTVQENKALSDSRNDTQKNCLTTDVVANENTRNGILHTEGLPMNRLSDSSTQVDDELMEISGISDRGSIGRGLQSLANALNRYCEIVEQRFA</sequence>
<comment type="subunit">
    <text evidence="1">Self-associates forming complexes of several hundred monomers.</text>
</comment>
<dbReference type="Pfam" id="PF13873">
    <property type="entry name" value="Myb_DNA-bind_5"/>
    <property type="match status" value="1"/>
</dbReference>
<dbReference type="KEGG" id="dpa:109540742"/>
<evidence type="ECO:0000313" key="8">
    <source>
        <dbReference type="Proteomes" id="UP000019118"/>
    </source>
</evidence>
<evidence type="ECO:0000256" key="5">
    <source>
        <dbReference type="ARBA" id="ARBA00025466"/>
    </source>
</evidence>
<dbReference type="EnsemblMetazoa" id="XM_019909192.1">
    <property type="protein sequence ID" value="XP_019764751.1"/>
    <property type="gene ID" value="LOC109540742"/>
</dbReference>
<dbReference type="GeneID" id="109540742"/>
<accession>A0AAR5PVB5</accession>
<evidence type="ECO:0000256" key="1">
    <source>
        <dbReference type="ARBA" id="ARBA00011764"/>
    </source>
</evidence>
<feature type="domain" description="Myb/SANT-like DNA-binding" evidence="6">
    <location>
        <begin position="46"/>
        <end position="84"/>
    </location>
</feature>
<evidence type="ECO:0000313" key="7">
    <source>
        <dbReference type="EnsemblMetazoa" id="XP_019764751.1"/>
    </source>
</evidence>
<protein>
    <recommendedName>
        <fullName evidence="2">Regulatory protein zeste</fullName>
    </recommendedName>
</protein>
<evidence type="ECO:0000259" key="6">
    <source>
        <dbReference type="Pfam" id="PF13873"/>
    </source>
</evidence>
<reference evidence="7" key="2">
    <citation type="submission" date="2024-08" db="UniProtKB">
        <authorList>
            <consortium name="EnsemblMetazoa"/>
        </authorList>
    </citation>
    <scope>IDENTIFICATION</scope>
</reference>
<comment type="function">
    <text evidence="5">Involved in transvection phenomena (= synapsis-dependent gene expression), where the synaptic pairing of chromosomes carrying genes with which zeste interacts influences the expression of these genes. Zeste binds to DNA and stimulates transcription from a nearby promoter.</text>
</comment>
<dbReference type="InterPro" id="IPR028002">
    <property type="entry name" value="Myb_DNA-bind_5"/>
</dbReference>
<proteinExistence type="predicted"/>
<keyword evidence="3" id="KW-0805">Transcription regulation</keyword>
<evidence type="ECO:0000256" key="2">
    <source>
        <dbReference type="ARBA" id="ARBA00016807"/>
    </source>
</evidence>
<dbReference type="Proteomes" id="UP000019118">
    <property type="component" value="Unassembled WGS sequence"/>
</dbReference>
<keyword evidence="8" id="KW-1185">Reference proteome</keyword>